<keyword evidence="6 15" id="KW-0812">Transmembrane</keyword>
<evidence type="ECO:0000256" key="1">
    <source>
        <dbReference type="ARBA" id="ARBA00000900"/>
    </source>
</evidence>
<evidence type="ECO:0000256" key="15">
    <source>
        <dbReference type="SAM" id="Phobius"/>
    </source>
</evidence>
<dbReference type="Pfam" id="PF13947">
    <property type="entry name" value="GUB_WAK_bind"/>
    <property type="match status" value="1"/>
</dbReference>
<evidence type="ECO:0000256" key="2">
    <source>
        <dbReference type="ARBA" id="ARBA00004167"/>
    </source>
</evidence>
<reference evidence="18 19" key="1">
    <citation type="journal article" date="2019" name="Sci. Rep.">
        <title>A high-quality genome of Eragrostis curvula grass provides insights into Poaceae evolution and supports new strategies to enhance forage quality.</title>
        <authorList>
            <person name="Carballo J."/>
            <person name="Santos B.A.C.M."/>
            <person name="Zappacosta D."/>
            <person name="Garbus I."/>
            <person name="Selva J.P."/>
            <person name="Gallo C.A."/>
            <person name="Diaz A."/>
            <person name="Albertini E."/>
            <person name="Caccamo M."/>
            <person name="Echenique V."/>
        </authorList>
    </citation>
    <scope>NUCLEOTIDE SEQUENCE [LARGE SCALE GENOMIC DNA]</scope>
    <source>
        <strain evidence="19">cv. Victoria</strain>
        <tissue evidence="18">Leaf</tissue>
    </source>
</reference>
<dbReference type="GO" id="GO:0008270">
    <property type="term" value="F:zinc ion binding"/>
    <property type="evidence" value="ECO:0007669"/>
    <property type="project" value="UniProtKB-KW"/>
</dbReference>
<evidence type="ECO:0000259" key="17">
    <source>
        <dbReference type="Pfam" id="PF13947"/>
    </source>
</evidence>
<evidence type="ECO:0000256" key="4">
    <source>
        <dbReference type="ARBA" id="ARBA00012483"/>
    </source>
</evidence>
<accession>A0A5J9SIB8</accession>
<dbReference type="EMBL" id="RWGY01000827">
    <property type="protein sequence ID" value="TVT98633.1"/>
    <property type="molecule type" value="Genomic_DNA"/>
</dbReference>
<keyword evidence="9" id="KW-0863">Zinc-finger</keyword>
<keyword evidence="19" id="KW-1185">Reference proteome</keyword>
<evidence type="ECO:0000313" key="18">
    <source>
        <dbReference type="EMBL" id="TVT98633.1"/>
    </source>
</evidence>
<comment type="pathway">
    <text evidence="3">Protein modification; protein ubiquitination.</text>
</comment>
<comment type="caution">
    <text evidence="18">The sequence shown here is derived from an EMBL/GenBank/DDBJ whole genome shotgun (WGS) entry which is preliminary data.</text>
</comment>
<name>A0A5J9SIB8_9POAL</name>
<evidence type="ECO:0000256" key="13">
    <source>
        <dbReference type="ARBA" id="ARBA00023136"/>
    </source>
</evidence>
<dbReference type="GO" id="GO:0061630">
    <property type="term" value="F:ubiquitin protein ligase activity"/>
    <property type="evidence" value="ECO:0007669"/>
    <property type="project" value="UniProtKB-EC"/>
</dbReference>
<dbReference type="InterPro" id="IPR046948">
    <property type="entry name" value="ATL20-22-like"/>
</dbReference>
<evidence type="ECO:0000313" key="19">
    <source>
        <dbReference type="Proteomes" id="UP000324897"/>
    </source>
</evidence>
<organism evidence="18 19">
    <name type="scientific">Eragrostis curvula</name>
    <name type="common">weeping love grass</name>
    <dbReference type="NCBI Taxonomy" id="38414"/>
    <lineage>
        <taxon>Eukaryota</taxon>
        <taxon>Viridiplantae</taxon>
        <taxon>Streptophyta</taxon>
        <taxon>Embryophyta</taxon>
        <taxon>Tracheophyta</taxon>
        <taxon>Spermatophyta</taxon>
        <taxon>Magnoliopsida</taxon>
        <taxon>Liliopsida</taxon>
        <taxon>Poales</taxon>
        <taxon>Poaceae</taxon>
        <taxon>PACMAD clade</taxon>
        <taxon>Chloridoideae</taxon>
        <taxon>Eragrostideae</taxon>
        <taxon>Eragrostidinae</taxon>
        <taxon>Eragrostis</taxon>
    </lineage>
</organism>
<dbReference type="InterPro" id="IPR025287">
    <property type="entry name" value="WAK_GUB"/>
</dbReference>
<dbReference type="Proteomes" id="UP000324897">
    <property type="component" value="Unassembled WGS sequence"/>
</dbReference>
<dbReference type="OrthoDB" id="686687at2759"/>
<protein>
    <recommendedName>
        <fullName evidence="4">RING-type E3 ubiquitin transferase</fullName>
        <ecNumber evidence="4">2.3.2.27</ecNumber>
    </recommendedName>
</protein>
<dbReference type="EC" id="2.3.2.27" evidence="4"/>
<comment type="subcellular location">
    <subcellularLocation>
        <location evidence="2">Membrane</location>
        <topology evidence="2">Single-pass membrane protein</topology>
    </subcellularLocation>
</comment>
<dbReference type="GO" id="GO:0016020">
    <property type="term" value="C:membrane"/>
    <property type="evidence" value="ECO:0007669"/>
    <property type="project" value="UniProtKB-SubCell"/>
</dbReference>
<evidence type="ECO:0000256" key="12">
    <source>
        <dbReference type="ARBA" id="ARBA00022989"/>
    </source>
</evidence>
<proteinExistence type="inferred from homology"/>
<dbReference type="PANTHER" id="PTHR46279:SF9">
    <property type="entry name" value="OS01G0116300 PROTEIN"/>
    <property type="match status" value="1"/>
</dbReference>
<keyword evidence="8 16" id="KW-0732">Signal</keyword>
<dbReference type="PANTHER" id="PTHR46279">
    <property type="entry name" value="RING/U-BOX SUPERFAMILY PROTEIN"/>
    <property type="match status" value="1"/>
</dbReference>
<keyword evidence="12 15" id="KW-1133">Transmembrane helix</keyword>
<comment type="catalytic activity">
    <reaction evidence="1">
        <text>S-ubiquitinyl-[E2 ubiquitin-conjugating enzyme]-L-cysteine + [acceptor protein]-L-lysine = [E2 ubiquitin-conjugating enzyme]-L-cysteine + N(6)-ubiquitinyl-[acceptor protein]-L-lysine.</text>
        <dbReference type="EC" id="2.3.2.27"/>
    </reaction>
</comment>
<evidence type="ECO:0000256" key="14">
    <source>
        <dbReference type="ARBA" id="ARBA00024209"/>
    </source>
</evidence>
<keyword evidence="10" id="KW-0833">Ubl conjugation pathway</keyword>
<keyword evidence="11" id="KW-0862">Zinc</keyword>
<dbReference type="Gramene" id="TVT98633">
    <property type="protein sequence ID" value="TVT98633"/>
    <property type="gene ID" value="EJB05_56068"/>
</dbReference>
<gene>
    <name evidence="18" type="ORF">EJB05_56068</name>
</gene>
<comment type="similarity">
    <text evidence="14">Belongs to the RING-type zinc finger family. ATL subfamily.</text>
</comment>
<evidence type="ECO:0000256" key="5">
    <source>
        <dbReference type="ARBA" id="ARBA00022679"/>
    </source>
</evidence>
<evidence type="ECO:0000256" key="11">
    <source>
        <dbReference type="ARBA" id="ARBA00022833"/>
    </source>
</evidence>
<keyword evidence="13 15" id="KW-0472">Membrane</keyword>
<feature type="transmembrane region" description="Helical" evidence="15">
    <location>
        <begin position="251"/>
        <end position="276"/>
    </location>
</feature>
<evidence type="ECO:0000256" key="3">
    <source>
        <dbReference type="ARBA" id="ARBA00004906"/>
    </source>
</evidence>
<dbReference type="GO" id="GO:0030247">
    <property type="term" value="F:polysaccharide binding"/>
    <property type="evidence" value="ECO:0007669"/>
    <property type="project" value="InterPro"/>
</dbReference>
<evidence type="ECO:0000256" key="16">
    <source>
        <dbReference type="SAM" id="SignalP"/>
    </source>
</evidence>
<keyword evidence="5" id="KW-0808">Transferase</keyword>
<feature type="chain" id="PRO_5023813189" description="RING-type E3 ubiquitin transferase" evidence="16">
    <location>
        <begin position="24"/>
        <end position="325"/>
    </location>
</feature>
<evidence type="ECO:0000256" key="8">
    <source>
        <dbReference type="ARBA" id="ARBA00022729"/>
    </source>
</evidence>
<feature type="domain" description="Wall-associated receptor kinase galacturonan-binding" evidence="17">
    <location>
        <begin position="33"/>
        <end position="97"/>
    </location>
</feature>
<feature type="signal peptide" evidence="16">
    <location>
        <begin position="1"/>
        <end position="23"/>
    </location>
</feature>
<evidence type="ECO:0000256" key="7">
    <source>
        <dbReference type="ARBA" id="ARBA00022723"/>
    </source>
</evidence>
<keyword evidence="7" id="KW-0479">Metal-binding</keyword>
<dbReference type="AlphaFoldDB" id="A0A5J9SIB8"/>
<evidence type="ECO:0000256" key="9">
    <source>
        <dbReference type="ARBA" id="ARBA00022771"/>
    </source>
</evidence>
<evidence type="ECO:0000256" key="10">
    <source>
        <dbReference type="ARBA" id="ARBA00022786"/>
    </source>
</evidence>
<sequence>MSNTLASTLLLLVLNYGITIAAASSDDNFFQTCPASRCSEGGPEIRFPFRLETSPPSCGAPGMELLCSEKADTILVHPNIGLCKVISIEYKYSIIDVIPMADSKCPLQNIIATNLSTKVYTPDGPDLATLVSCVREFRANNHVRFAGPISCLSNTSQLSYLVSSYQSMDILPLDCEVATNGIWIPFQFNNMDINFNEMAKGVITSGEMTLKWSVPNITDVCQDCEFGGGHCGFSTKTRQAFCKNHSSHVKLIAATSSVSTFLVLSIMVATALYLALKSKNDEETHLKWNPANCPSMARVVNMLTDNLLSLKTPPKPFVSSLGHHT</sequence>
<evidence type="ECO:0000256" key="6">
    <source>
        <dbReference type="ARBA" id="ARBA00022692"/>
    </source>
</evidence>